<dbReference type="PROSITE" id="PS50983">
    <property type="entry name" value="FE_B12_PBP"/>
    <property type="match status" value="1"/>
</dbReference>
<feature type="domain" description="Fe/B12 periplasmic-binding" evidence="6">
    <location>
        <begin position="58"/>
        <end position="332"/>
    </location>
</feature>
<reference evidence="7" key="1">
    <citation type="submission" date="2021-04" db="EMBL/GenBank/DDBJ databases">
        <title>Isolation and polyphasic classification of algal microorganism.</title>
        <authorList>
            <person name="Wang S."/>
        </authorList>
    </citation>
    <scope>NUCLEOTIDE SEQUENCE</scope>
    <source>
        <strain evidence="7">720a</strain>
    </source>
</reference>
<comment type="similarity">
    <text evidence="2">Belongs to the bacterial solute-binding protein 8 family.</text>
</comment>
<name>A0A941DTG9_9BACI</name>
<dbReference type="CDD" id="cd01146">
    <property type="entry name" value="FhuD"/>
    <property type="match status" value="1"/>
</dbReference>
<evidence type="ECO:0000259" key="6">
    <source>
        <dbReference type="PROSITE" id="PS50983"/>
    </source>
</evidence>
<evidence type="ECO:0000313" key="7">
    <source>
        <dbReference type="EMBL" id="MBR7796415.1"/>
    </source>
</evidence>
<dbReference type="PANTHER" id="PTHR30532:SF29">
    <property type="entry name" value="FE(3+) DICITRATE-BINDING PERIPLASMIC PROTEIN"/>
    <property type="match status" value="1"/>
</dbReference>
<keyword evidence="4 5" id="KW-0732">Signal</keyword>
<comment type="subcellular location">
    <subcellularLocation>
        <location evidence="1">Cell membrane</location>
        <topology evidence="1">Lipid-anchor</topology>
    </subcellularLocation>
</comment>
<feature type="chain" id="PRO_5039522145" evidence="5">
    <location>
        <begin position="19"/>
        <end position="332"/>
    </location>
</feature>
<dbReference type="SUPFAM" id="SSF53807">
    <property type="entry name" value="Helical backbone' metal receptor"/>
    <property type="match status" value="1"/>
</dbReference>
<evidence type="ECO:0000256" key="3">
    <source>
        <dbReference type="ARBA" id="ARBA00022448"/>
    </source>
</evidence>
<gene>
    <name evidence="7" type="ORF">KCX74_10245</name>
</gene>
<dbReference type="Gene3D" id="3.40.50.1980">
    <property type="entry name" value="Nitrogenase molybdenum iron protein domain"/>
    <property type="match status" value="2"/>
</dbReference>
<dbReference type="Proteomes" id="UP000675284">
    <property type="component" value="Unassembled WGS sequence"/>
</dbReference>
<sequence length="332" mass="37198">MKKLAIILLLFLISLLVACNDSSNKEQEEKNGDSTSDAQTITIEDGLGEQTLKETPKNIVVLEWSYAEDLLALGIQPAGVADLDGFHQWVNIDEKFDDSVVDVGTRQEPNLEAISRLNPDLIIGVKFRHEQILDSLKEIAPVVTFAPYSEEAVQDHYQNMINEFQTVAKIVNKEKEAEQVISNLESFTEEQKQRITEAGIDGSSYIATQAFTAQNTPTMRLFTDNSIVANVMENLGFTNAYQSDNIETYGYSEVTVEALQNYQDEENLQFLYIVQEEDNIFENQLKGNPVWEDLSFVKAGNTHALPGNTWTFGGVLSTQVLTEQLVNAMVKE</sequence>
<dbReference type="PRINTS" id="PR01715">
    <property type="entry name" value="FERRIBNDNGPP"/>
</dbReference>
<dbReference type="PANTHER" id="PTHR30532">
    <property type="entry name" value="IRON III DICITRATE-BINDING PERIPLASMIC PROTEIN"/>
    <property type="match status" value="1"/>
</dbReference>
<evidence type="ECO:0000256" key="2">
    <source>
        <dbReference type="ARBA" id="ARBA00008814"/>
    </source>
</evidence>
<organism evidence="7 8">
    <name type="scientific">Virgibacillus salarius</name>
    <dbReference type="NCBI Taxonomy" id="447199"/>
    <lineage>
        <taxon>Bacteria</taxon>
        <taxon>Bacillati</taxon>
        <taxon>Bacillota</taxon>
        <taxon>Bacilli</taxon>
        <taxon>Bacillales</taxon>
        <taxon>Bacillaceae</taxon>
        <taxon>Virgibacillus</taxon>
    </lineage>
</organism>
<dbReference type="PROSITE" id="PS51257">
    <property type="entry name" value="PROKAR_LIPOPROTEIN"/>
    <property type="match status" value="1"/>
</dbReference>
<dbReference type="GO" id="GO:0030288">
    <property type="term" value="C:outer membrane-bounded periplasmic space"/>
    <property type="evidence" value="ECO:0007669"/>
    <property type="project" value="TreeGrafter"/>
</dbReference>
<evidence type="ECO:0000313" key="8">
    <source>
        <dbReference type="Proteomes" id="UP000675284"/>
    </source>
</evidence>
<dbReference type="AlphaFoldDB" id="A0A941DTG9"/>
<evidence type="ECO:0000256" key="5">
    <source>
        <dbReference type="SAM" id="SignalP"/>
    </source>
</evidence>
<accession>A0A941DTG9</accession>
<dbReference type="InterPro" id="IPR002491">
    <property type="entry name" value="ABC_transptr_periplasmic_BD"/>
</dbReference>
<dbReference type="GO" id="GO:1901678">
    <property type="term" value="P:iron coordination entity transport"/>
    <property type="evidence" value="ECO:0007669"/>
    <property type="project" value="UniProtKB-ARBA"/>
</dbReference>
<feature type="signal peptide" evidence="5">
    <location>
        <begin position="1"/>
        <end position="18"/>
    </location>
</feature>
<evidence type="ECO:0000256" key="1">
    <source>
        <dbReference type="ARBA" id="ARBA00004193"/>
    </source>
</evidence>
<comment type="caution">
    <text evidence="7">The sequence shown here is derived from an EMBL/GenBank/DDBJ whole genome shotgun (WGS) entry which is preliminary data.</text>
</comment>
<proteinExistence type="inferred from homology"/>
<dbReference type="RefSeq" id="WP_166530394.1">
    <property type="nucleotide sequence ID" value="NZ_JAGSOT010000027.1"/>
</dbReference>
<protein>
    <submittedName>
        <fullName evidence="7">Iron-siderophore ABC transporter substrate-binding protein</fullName>
    </submittedName>
</protein>
<keyword evidence="8" id="KW-1185">Reference proteome</keyword>
<dbReference type="EMBL" id="JAGSOT010000027">
    <property type="protein sequence ID" value="MBR7796415.1"/>
    <property type="molecule type" value="Genomic_DNA"/>
</dbReference>
<dbReference type="GO" id="GO:0005886">
    <property type="term" value="C:plasma membrane"/>
    <property type="evidence" value="ECO:0007669"/>
    <property type="project" value="UniProtKB-SubCell"/>
</dbReference>
<evidence type="ECO:0000256" key="4">
    <source>
        <dbReference type="ARBA" id="ARBA00022729"/>
    </source>
</evidence>
<dbReference type="Pfam" id="PF01497">
    <property type="entry name" value="Peripla_BP_2"/>
    <property type="match status" value="1"/>
</dbReference>
<keyword evidence="3" id="KW-0813">Transport</keyword>
<dbReference type="InterPro" id="IPR051313">
    <property type="entry name" value="Bact_iron-sidero_bind"/>
</dbReference>